<dbReference type="SUPFAM" id="SSF49344">
    <property type="entry name" value="CBD9-like"/>
    <property type="match status" value="1"/>
</dbReference>
<keyword evidence="4" id="KW-0249">Electron transport</keyword>
<organism evidence="9 10">
    <name type="scientific">Eiseniibacteriota bacterium</name>
    <dbReference type="NCBI Taxonomy" id="2212470"/>
    <lineage>
        <taxon>Bacteria</taxon>
        <taxon>Candidatus Eiseniibacteriota</taxon>
    </lineage>
</organism>
<dbReference type="GO" id="GO:0046872">
    <property type="term" value="F:metal ion binding"/>
    <property type="evidence" value="ECO:0007669"/>
    <property type="project" value="UniProtKB-KW"/>
</dbReference>
<evidence type="ECO:0000313" key="10">
    <source>
        <dbReference type="Proteomes" id="UP000547674"/>
    </source>
</evidence>
<evidence type="ECO:0000256" key="2">
    <source>
        <dbReference type="ARBA" id="ARBA00022617"/>
    </source>
</evidence>
<feature type="signal peptide" evidence="7">
    <location>
        <begin position="1"/>
        <end position="25"/>
    </location>
</feature>
<dbReference type="Proteomes" id="UP000547674">
    <property type="component" value="Unassembled WGS sequence"/>
</dbReference>
<dbReference type="GO" id="GO:0020037">
    <property type="term" value="F:heme binding"/>
    <property type="evidence" value="ECO:0007669"/>
    <property type="project" value="InterPro"/>
</dbReference>
<accession>A0A7Y2EFA3</accession>
<reference evidence="9 10" key="1">
    <citation type="submission" date="2020-03" db="EMBL/GenBank/DDBJ databases">
        <title>Metabolic flexibility allows generalist bacteria to become dominant in a frequently disturbed ecosystem.</title>
        <authorList>
            <person name="Chen Y.-J."/>
            <person name="Leung P.M."/>
            <person name="Bay S.K."/>
            <person name="Hugenholtz P."/>
            <person name="Kessler A.J."/>
            <person name="Shelley G."/>
            <person name="Waite D.W."/>
            <person name="Cook P.L."/>
            <person name="Greening C."/>
        </authorList>
    </citation>
    <scope>NUCLEOTIDE SEQUENCE [LARGE SCALE GENOMIC DNA]</scope>
    <source>
        <strain evidence="9">SS_bin_28</strain>
    </source>
</reference>
<dbReference type="AlphaFoldDB" id="A0A7Y2EFA3"/>
<evidence type="ECO:0000256" key="7">
    <source>
        <dbReference type="SAM" id="SignalP"/>
    </source>
</evidence>
<dbReference type="Gene3D" id="2.60.40.1190">
    <property type="match status" value="1"/>
</dbReference>
<feature type="domain" description="Cytochrome c-552/DMSO reductase-like haem-binding" evidence="8">
    <location>
        <begin position="91"/>
        <end position="245"/>
    </location>
</feature>
<keyword evidence="5" id="KW-0408">Iron</keyword>
<keyword evidence="3" id="KW-0479">Metal-binding</keyword>
<evidence type="ECO:0000259" key="8">
    <source>
        <dbReference type="Pfam" id="PF09459"/>
    </source>
</evidence>
<protein>
    <recommendedName>
        <fullName evidence="8">Cytochrome c-552/DMSO reductase-like haem-binding domain-containing protein</fullName>
    </recommendedName>
</protein>
<evidence type="ECO:0000256" key="4">
    <source>
        <dbReference type="ARBA" id="ARBA00022982"/>
    </source>
</evidence>
<dbReference type="EMBL" id="JABDJR010000384">
    <property type="protein sequence ID" value="NNF07018.1"/>
    <property type="molecule type" value="Genomic_DNA"/>
</dbReference>
<evidence type="ECO:0000313" key="9">
    <source>
        <dbReference type="EMBL" id="NNF07018.1"/>
    </source>
</evidence>
<evidence type="ECO:0000256" key="1">
    <source>
        <dbReference type="ARBA" id="ARBA00022448"/>
    </source>
</evidence>
<evidence type="ECO:0000256" key="5">
    <source>
        <dbReference type="ARBA" id="ARBA00023004"/>
    </source>
</evidence>
<dbReference type="Pfam" id="PF09459">
    <property type="entry name" value="EB_dh"/>
    <property type="match status" value="1"/>
</dbReference>
<feature type="non-terminal residue" evidence="9">
    <location>
        <position position="278"/>
    </location>
</feature>
<keyword evidence="1" id="KW-0813">Transport</keyword>
<name>A0A7Y2EFA3_UNCEI</name>
<keyword evidence="7" id="KW-0732">Signal</keyword>
<dbReference type="InterPro" id="IPR019020">
    <property type="entry name" value="Cyt-c552/DMSO_Rdtase_haem-bd"/>
</dbReference>
<comment type="caution">
    <text evidence="9">The sequence shown here is derived from an EMBL/GenBank/DDBJ whole genome shotgun (WGS) entry which is preliminary data.</text>
</comment>
<proteinExistence type="predicted"/>
<sequence>MKKLLMRLAPLALGALLIVPLGCDRDGEETTMMTPDDTPMGLGILEAARTGVAPTIDGVISAGEWDGANAIYVPVTVPDIDEFPGYEGRGYQVKMRAKFDNNNIYFLAEWDDPGLNLDRQTWYFDTASSSWKQESARPVFDENGNQTREAFYEDKFSLMFEASPVAGFATQGCWVACHTGLAPTSNDGGKVDLKYTRNGGEIMDMWHWKSVRNTSQDTFDDQYTDSQRSARNGGRHSDVGVNSYVNNSATVDGFSVPKYVIPDASSRYYWVVTDGSGA</sequence>
<evidence type="ECO:0000256" key="6">
    <source>
        <dbReference type="SAM" id="MobiDB-lite"/>
    </source>
</evidence>
<gene>
    <name evidence="9" type="ORF">HKN21_09680</name>
</gene>
<feature type="chain" id="PRO_5030736878" description="Cytochrome c-552/DMSO reductase-like haem-binding domain-containing protein" evidence="7">
    <location>
        <begin position="26"/>
        <end position="278"/>
    </location>
</feature>
<keyword evidence="2" id="KW-0349">Heme</keyword>
<evidence type="ECO:0000256" key="3">
    <source>
        <dbReference type="ARBA" id="ARBA00022723"/>
    </source>
</evidence>
<feature type="region of interest" description="Disordered" evidence="6">
    <location>
        <begin position="217"/>
        <end position="241"/>
    </location>
</feature>